<evidence type="ECO:0000313" key="2">
    <source>
        <dbReference type="Proteomes" id="UP000821853"/>
    </source>
</evidence>
<dbReference type="AlphaFoldDB" id="A0A9J6GDV8"/>
<name>A0A9J6GDV8_HAELO</name>
<proteinExistence type="predicted"/>
<protein>
    <submittedName>
        <fullName evidence="1">Uncharacterized protein</fullName>
    </submittedName>
</protein>
<dbReference type="VEuPathDB" id="VectorBase:HLOH_061687"/>
<dbReference type="EMBL" id="JABSTR010000006">
    <property type="protein sequence ID" value="KAH9373009.1"/>
    <property type="molecule type" value="Genomic_DNA"/>
</dbReference>
<reference evidence="1 2" key="1">
    <citation type="journal article" date="2020" name="Cell">
        <title>Large-Scale Comparative Analyses of Tick Genomes Elucidate Their Genetic Diversity and Vector Capacities.</title>
        <authorList>
            <consortium name="Tick Genome and Microbiome Consortium (TIGMIC)"/>
            <person name="Jia N."/>
            <person name="Wang J."/>
            <person name="Shi W."/>
            <person name="Du L."/>
            <person name="Sun Y."/>
            <person name="Zhan W."/>
            <person name="Jiang J.F."/>
            <person name="Wang Q."/>
            <person name="Zhang B."/>
            <person name="Ji P."/>
            <person name="Bell-Sakyi L."/>
            <person name="Cui X.M."/>
            <person name="Yuan T.T."/>
            <person name="Jiang B.G."/>
            <person name="Yang W.F."/>
            <person name="Lam T.T."/>
            <person name="Chang Q.C."/>
            <person name="Ding S.J."/>
            <person name="Wang X.J."/>
            <person name="Zhu J.G."/>
            <person name="Ruan X.D."/>
            <person name="Zhao L."/>
            <person name="Wei J.T."/>
            <person name="Ye R.Z."/>
            <person name="Que T.C."/>
            <person name="Du C.H."/>
            <person name="Zhou Y.H."/>
            <person name="Cheng J.X."/>
            <person name="Dai P.F."/>
            <person name="Guo W.B."/>
            <person name="Han X.H."/>
            <person name="Huang E.J."/>
            <person name="Li L.F."/>
            <person name="Wei W."/>
            <person name="Gao Y.C."/>
            <person name="Liu J.Z."/>
            <person name="Shao H.Z."/>
            <person name="Wang X."/>
            <person name="Wang C.C."/>
            <person name="Yang T.C."/>
            <person name="Huo Q.B."/>
            <person name="Li W."/>
            <person name="Chen H.Y."/>
            <person name="Chen S.E."/>
            <person name="Zhou L.G."/>
            <person name="Ni X.B."/>
            <person name="Tian J.H."/>
            <person name="Sheng Y."/>
            <person name="Liu T."/>
            <person name="Pan Y.S."/>
            <person name="Xia L.Y."/>
            <person name="Li J."/>
            <person name="Zhao F."/>
            <person name="Cao W.C."/>
        </authorList>
    </citation>
    <scope>NUCLEOTIDE SEQUENCE [LARGE SCALE GENOMIC DNA]</scope>
    <source>
        <strain evidence="1">HaeL-2018</strain>
    </source>
</reference>
<organism evidence="1 2">
    <name type="scientific">Haemaphysalis longicornis</name>
    <name type="common">Bush tick</name>
    <dbReference type="NCBI Taxonomy" id="44386"/>
    <lineage>
        <taxon>Eukaryota</taxon>
        <taxon>Metazoa</taxon>
        <taxon>Ecdysozoa</taxon>
        <taxon>Arthropoda</taxon>
        <taxon>Chelicerata</taxon>
        <taxon>Arachnida</taxon>
        <taxon>Acari</taxon>
        <taxon>Parasitiformes</taxon>
        <taxon>Ixodida</taxon>
        <taxon>Ixodoidea</taxon>
        <taxon>Ixodidae</taxon>
        <taxon>Haemaphysalinae</taxon>
        <taxon>Haemaphysalis</taxon>
    </lineage>
</organism>
<dbReference type="OrthoDB" id="6502456at2759"/>
<gene>
    <name evidence="1" type="ORF">HPB48_003387</name>
</gene>
<dbReference type="Proteomes" id="UP000821853">
    <property type="component" value="Chromosome 4"/>
</dbReference>
<keyword evidence="2" id="KW-1185">Reference proteome</keyword>
<sequence>MDLFGLEKLMQGKAVDEDRSTATEKRWNETYRDEEHRINNPFKPPLIGVETFSETPTRSQLADHCRNCSKIDGACARWTFYGNTGQPVNITWMCVNTLERGCFVENMGNHFTKEVCLCSDRHHCNAAPSATASAVLPLAVALFLCVGWLMSS</sequence>
<evidence type="ECO:0000313" key="1">
    <source>
        <dbReference type="EMBL" id="KAH9373009.1"/>
    </source>
</evidence>
<accession>A0A9J6GDV8</accession>
<comment type="caution">
    <text evidence="1">The sequence shown here is derived from an EMBL/GenBank/DDBJ whole genome shotgun (WGS) entry which is preliminary data.</text>
</comment>